<evidence type="ECO:0000313" key="14">
    <source>
        <dbReference type="Proteomes" id="UP000277464"/>
    </source>
</evidence>
<dbReference type="GO" id="GO:0009250">
    <property type="term" value="P:glucan biosynthetic process"/>
    <property type="evidence" value="ECO:0007669"/>
    <property type="project" value="UniProtKB-UniRule"/>
</dbReference>
<evidence type="ECO:0000256" key="3">
    <source>
        <dbReference type="ARBA" id="ARBA00022519"/>
    </source>
</evidence>
<accession>A0A370V982</accession>
<dbReference type="GO" id="GO:0008960">
    <property type="term" value="F:phosphatidylglycerol-membrane-oligosaccharide glycerophosphotransferase activity"/>
    <property type="evidence" value="ECO:0007669"/>
    <property type="project" value="UniProtKB-UniRule"/>
</dbReference>
<keyword evidence="7 8" id="KW-0472">Membrane</keyword>
<evidence type="ECO:0000313" key="11">
    <source>
        <dbReference type="EMBL" id="RDR27947.1"/>
    </source>
</evidence>
<comment type="pathway">
    <text evidence="8">Glycan metabolism; osmoregulated periplasmic glucan (OPG) biosynthesis.</text>
</comment>
<feature type="transmembrane region" description="Helical" evidence="8">
    <location>
        <begin position="102"/>
        <end position="124"/>
    </location>
</feature>
<dbReference type="InterPro" id="IPR054288">
    <property type="entry name" value="DUF7024"/>
</dbReference>
<dbReference type="Gene3D" id="3.40.720.10">
    <property type="entry name" value="Alkaline Phosphatase, subunit A"/>
    <property type="match status" value="1"/>
</dbReference>
<evidence type="ECO:0000313" key="13">
    <source>
        <dbReference type="Proteomes" id="UP000254454"/>
    </source>
</evidence>
<dbReference type="EMBL" id="LR134270">
    <property type="protein sequence ID" value="VED73548.1"/>
    <property type="molecule type" value="Genomic_DNA"/>
</dbReference>
<sequence>MAAPLHCVSQKILNIGYTAWFSEDRPLSELLSFALFLASVLIYAWKAGRNTWWFAATLTVLGLFVVLNITLFASDYFTGDGINDAVLYTLTNSLTGAGVSKYILPGIGIVLALTAVFGALGWILRRRRHHPHHFGYSLLALLLALGSVDASPAFRQITELVKSQSRDGDPDFAAYYKEPSKTIPSPKLNLVYIYGESLERTYFDNDAFPDLTPELGALKNEGLDFSHTQQLPGTDYTIAGMVASQCGIPLFAPFEGNASASVSSFFPQNICLGDILKNSGYQNYFVQGANLRFAGKDVFLKSHGFDHLYGSEELKSVVADPHYRNDWGFYDDTVLDEAWKKFEELSRSGQRFSLFTLTVDTHHPDGFISRTCNRKKYDFDGKPNQSFSAVSCSQENIAAFINKIKASPWFKDTVIVVSSDHLAMNNTAWKYLNKQDRNNLFFVIRGDKPQQETLAVKRNTMDNGATVLDILGGDNFLGLGRSSLSGQSISEVFLNIKEKVLAWKPDIIRLWKFPTEMKTFTIDQNKNMIAFSGSHFRLPLLLRVSDKRVEPLPESEYSAPLRFQLADFAPRDNFVWVDRCYKMAQLWAPELALSTDWCVSQGQLGGQQIVQHVDKPEWKGKTAFKDTVIDMKRYKENVDTLKIVDNDIRYKADSFIFNVAGAPEEVKQFSGISRPESWGRWSNAQLGDEVKIEYKHPLPKKFDLVITAKAYGNNAGRPIPVRVGNEEQTIVLGNEVTTNTLHFDNPTDADTLVIVPPEPVVTNEGNILGHSPRKLGIGMVEIKVVEREG</sequence>
<feature type="transmembrane region" description="Helical" evidence="8">
    <location>
        <begin position="52"/>
        <end position="73"/>
    </location>
</feature>
<comment type="function">
    <text evidence="8">Transfers a phosphoglycerol residue from phosphatidylglycerol to the membrane-bound nascent glucan backbones.</text>
</comment>
<feature type="transmembrane region" description="Helical" evidence="8">
    <location>
        <begin position="27"/>
        <end position="45"/>
    </location>
</feature>
<reference evidence="12 14" key="2">
    <citation type="submission" date="2018-12" db="EMBL/GenBank/DDBJ databases">
        <authorList>
            <consortium name="Pathogen Informatics"/>
        </authorList>
    </citation>
    <scope>NUCLEOTIDE SEQUENCE [LARGE SCALE GENOMIC DNA]</scope>
    <source>
        <strain evidence="12 14">NCTC8196</strain>
    </source>
</reference>
<organism evidence="11 13">
    <name type="scientific">Escherichia marmotae</name>
    <dbReference type="NCBI Taxonomy" id="1499973"/>
    <lineage>
        <taxon>Bacteria</taxon>
        <taxon>Pseudomonadati</taxon>
        <taxon>Pseudomonadota</taxon>
        <taxon>Gammaproteobacteria</taxon>
        <taxon>Enterobacterales</taxon>
        <taxon>Enterobacteriaceae</taxon>
        <taxon>Escherichia</taxon>
    </lineage>
</organism>
<evidence type="ECO:0000256" key="2">
    <source>
        <dbReference type="ARBA" id="ARBA00022475"/>
    </source>
</evidence>
<dbReference type="Proteomes" id="UP000254454">
    <property type="component" value="Unassembled WGS sequence"/>
</dbReference>
<comment type="catalytic activity">
    <reaction evidence="8">
        <text>a phosphatidylglycerol + a membrane-derived-oligosaccharide D-glucose = a 1,2-diacyl-sn-glycerol + a membrane-derived-oligosaccharide 6-(glycerophospho)-D-glucose.</text>
        <dbReference type="EC" id="2.7.8.20"/>
    </reaction>
</comment>
<dbReference type="InterPro" id="IPR000917">
    <property type="entry name" value="Sulfatase_N"/>
</dbReference>
<comment type="subcellular location">
    <subcellularLocation>
        <location evidence="8">Cell inner membrane</location>
        <topology evidence="8">Multi-pass membrane protein</topology>
    </subcellularLocation>
    <subcellularLocation>
        <location evidence="1">Cell membrane</location>
        <topology evidence="1">Multi-pass membrane protein</topology>
    </subcellularLocation>
</comment>
<feature type="transmembrane region" description="Helical" evidence="8">
    <location>
        <begin position="136"/>
        <end position="154"/>
    </location>
</feature>
<reference evidence="11 13" key="1">
    <citation type="submission" date="2018-06" db="EMBL/GenBank/DDBJ databases">
        <title>Recombination Drives Gene Content and Phenotype Evolution in Wild Type E. coli Strains.</title>
        <authorList>
            <person name="Field C.M."/>
            <person name="Silander O.K."/>
            <person name="Van Nimwegen E."/>
        </authorList>
    </citation>
    <scope>NUCLEOTIDE SEQUENCE [LARGE SCALE GENOMIC DNA]</scope>
    <source>
        <strain evidence="11 13">SC344</strain>
    </source>
</reference>
<name>A0A370V982_9ESCH</name>
<keyword evidence="3 8" id="KW-0997">Cell inner membrane</keyword>
<dbReference type="UniPathway" id="UPA00637"/>
<keyword evidence="6 8" id="KW-1133">Transmembrane helix</keyword>
<evidence type="ECO:0000256" key="6">
    <source>
        <dbReference type="ARBA" id="ARBA00022989"/>
    </source>
</evidence>
<dbReference type="EC" id="2.7.8.20" evidence="8"/>
<dbReference type="CDD" id="cd16015">
    <property type="entry name" value="LTA_synthase"/>
    <property type="match status" value="1"/>
</dbReference>
<gene>
    <name evidence="8 11" type="primary">mdoB</name>
    <name evidence="8" type="synonym">opgB</name>
    <name evidence="11" type="ORF">C4A13_00436</name>
    <name evidence="12" type="ORF">NCTC8196_00708</name>
</gene>
<evidence type="ECO:0000256" key="5">
    <source>
        <dbReference type="ARBA" id="ARBA00022692"/>
    </source>
</evidence>
<evidence type="ECO:0000259" key="10">
    <source>
        <dbReference type="Pfam" id="PF22895"/>
    </source>
</evidence>
<dbReference type="NCBIfam" id="NF003000">
    <property type="entry name" value="PRK03776.1"/>
    <property type="match status" value="1"/>
</dbReference>
<dbReference type="HAMAP" id="MF_01070">
    <property type="entry name" value="MdoB_OpgB"/>
    <property type="match status" value="1"/>
</dbReference>
<keyword evidence="5 8" id="KW-0812">Transmembrane</keyword>
<evidence type="ECO:0000256" key="1">
    <source>
        <dbReference type="ARBA" id="ARBA00004651"/>
    </source>
</evidence>
<dbReference type="InterPro" id="IPR017850">
    <property type="entry name" value="Alkaline_phosphatase_core_sf"/>
</dbReference>
<evidence type="ECO:0000256" key="8">
    <source>
        <dbReference type="HAMAP-Rule" id="MF_01070"/>
    </source>
</evidence>
<dbReference type="Pfam" id="PF00884">
    <property type="entry name" value="Sulfatase"/>
    <property type="match status" value="1"/>
</dbReference>
<comment type="similarity">
    <text evidence="8">Belongs to the OpgB family.</text>
</comment>
<dbReference type="PANTHER" id="PTHR47371">
    <property type="entry name" value="LIPOTEICHOIC ACID SYNTHASE"/>
    <property type="match status" value="1"/>
</dbReference>
<dbReference type="InterPro" id="IPR020881">
    <property type="entry name" value="OpgB"/>
</dbReference>
<dbReference type="FunFam" id="3.40.720.10:FF:000009">
    <property type="entry name" value="Phosphoglycerol transferase I"/>
    <property type="match status" value="1"/>
</dbReference>
<dbReference type="EMBL" id="QONO01000068">
    <property type="protein sequence ID" value="RDR27947.1"/>
    <property type="molecule type" value="Genomic_DNA"/>
</dbReference>
<dbReference type="SUPFAM" id="SSF53649">
    <property type="entry name" value="Alkaline phosphatase-like"/>
    <property type="match status" value="1"/>
</dbReference>
<evidence type="ECO:0000256" key="4">
    <source>
        <dbReference type="ARBA" id="ARBA00022679"/>
    </source>
</evidence>
<feature type="domain" description="DUF7024" evidence="10">
    <location>
        <begin position="642"/>
        <end position="785"/>
    </location>
</feature>
<dbReference type="PANTHER" id="PTHR47371:SF3">
    <property type="entry name" value="PHOSPHOGLYCEROL TRANSFERASE I"/>
    <property type="match status" value="1"/>
</dbReference>
<feature type="domain" description="Sulfatase N-terminal" evidence="9">
    <location>
        <begin position="189"/>
        <end position="472"/>
    </location>
</feature>
<protein>
    <recommendedName>
        <fullName evidence="8">Phosphoglycerol transferase I</fullName>
        <ecNumber evidence="8">2.7.8.20</ecNumber>
    </recommendedName>
    <alternativeName>
        <fullName evidence="8">Phosphatidylglycerol--membrane-oligosaccharide glycerophosphotransferase</fullName>
    </alternativeName>
</protein>
<evidence type="ECO:0000313" key="12">
    <source>
        <dbReference type="EMBL" id="VED73548.1"/>
    </source>
</evidence>
<keyword evidence="4 8" id="KW-0808">Transferase</keyword>
<dbReference type="Proteomes" id="UP000277464">
    <property type="component" value="Chromosome"/>
</dbReference>
<keyword evidence="2 8" id="KW-1003">Cell membrane</keyword>
<dbReference type="AlphaFoldDB" id="A0A370V982"/>
<evidence type="ECO:0000259" key="9">
    <source>
        <dbReference type="Pfam" id="PF00884"/>
    </source>
</evidence>
<dbReference type="InterPro" id="IPR050448">
    <property type="entry name" value="OpgB/LTA_synthase_biosynth"/>
</dbReference>
<proteinExistence type="inferred from homology"/>
<evidence type="ECO:0000256" key="7">
    <source>
        <dbReference type="ARBA" id="ARBA00023136"/>
    </source>
</evidence>
<dbReference type="Pfam" id="PF22895">
    <property type="entry name" value="DUF7024"/>
    <property type="match status" value="1"/>
</dbReference>
<dbReference type="GO" id="GO:0005886">
    <property type="term" value="C:plasma membrane"/>
    <property type="evidence" value="ECO:0007669"/>
    <property type="project" value="UniProtKB-SubCell"/>
</dbReference>